<evidence type="ECO:0000313" key="2">
    <source>
        <dbReference type="Proteomes" id="UP000324831"/>
    </source>
</evidence>
<organism evidence="1 2">
    <name type="scientific">Candidatus Mycoplasma haematohominis</name>
    <dbReference type="NCBI Taxonomy" id="1494318"/>
    <lineage>
        <taxon>Bacteria</taxon>
        <taxon>Bacillati</taxon>
        <taxon>Mycoplasmatota</taxon>
        <taxon>Mollicutes</taxon>
        <taxon>Mycoplasmataceae</taxon>
        <taxon>Mycoplasma</taxon>
    </lineage>
</organism>
<proteinExistence type="predicted"/>
<dbReference type="InterPro" id="IPR011604">
    <property type="entry name" value="PDDEXK-like_dom_sf"/>
</dbReference>
<dbReference type="EMBL" id="BIMN01000006">
    <property type="protein sequence ID" value="GCE63929.1"/>
    <property type="molecule type" value="Genomic_DNA"/>
</dbReference>
<evidence type="ECO:0000313" key="1">
    <source>
        <dbReference type="EMBL" id="GCE63929.1"/>
    </source>
</evidence>
<sequence length="248" mass="29602">MSYTYKRYRKTRFPKRKIKPYKFSTKTRFQPKKQYYSYKSPTIKRFTEEDYNKFEKQMLEYVNKYNSLYTFKEQNDASIQTTKWCSLENIQISGRPDGIAIENKKIQAILEIKTLPSGKCKSGNKPHLSHILQLATYLYLFQIDLGYICTCDIGKIDSQPFLPPPTKHDNQIRKIEYVLRSRCKGINNSVLRFSILESWSNDDSKNPVYLWKIKFEDIEQFKLVLENIDEWWKGKSYTSPDMHESFIN</sequence>
<dbReference type="Gene3D" id="3.90.320.10">
    <property type="match status" value="1"/>
</dbReference>
<gene>
    <name evidence="1" type="ORF">MHSWG343_09360</name>
</gene>
<evidence type="ECO:0008006" key="3">
    <source>
        <dbReference type="Google" id="ProtNLM"/>
    </source>
</evidence>
<comment type="caution">
    <text evidence="1">The sequence shown here is derived from an EMBL/GenBank/DDBJ whole genome shotgun (WGS) entry which is preliminary data.</text>
</comment>
<name>A0A478FU25_9MOLU</name>
<dbReference type="AlphaFoldDB" id="A0A478FU25"/>
<accession>A0A478FU25</accession>
<dbReference type="Proteomes" id="UP000324831">
    <property type="component" value="Unassembled WGS sequence"/>
</dbReference>
<protein>
    <recommendedName>
        <fullName evidence="3">YqaJ-like viral recombinase domain protein</fullName>
    </recommendedName>
</protein>
<reference evidence="1 2" key="1">
    <citation type="submission" date="2019-01" db="EMBL/GenBank/DDBJ databases">
        <title>Draft genome sequences of Candidatus Mycoplasma haemohominis SWG34-3 identified from a patient with pyrexia, anemia and liver dysfunction.</title>
        <authorList>
            <person name="Sekizuka T."/>
            <person name="Hattori N."/>
            <person name="Katano H."/>
            <person name="Takuma T."/>
            <person name="Ito T."/>
            <person name="Arai N."/>
            <person name="Yanai R."/>
            <person name="Ishii S."/>
            <person name="Miura Y."/>
            <person name="Tokunaga T."/>
            <person name="Watanabe H."/>
            <person name="Nomura N."/>
            <person name="Eguchi J."/>
            <person name="Arai T."/>
            <person name="Hasegawa H."/>
            <person name="Nakamaki T."/>
            <person name="Wakita T."/>
            <person name="Niki Y."/>
            <person name="Kuroda M."/>
        </authorList>
    </citation>
    <scope>NUCLEOTIDE SEQUENCE [LARGE SCALE GENOMIC DNA]</scope>
    <source>
        <strain evidence="1">SWG34-3</strain>
    </source>
</reference>